<sequence length="377" mass="40076">MPVRLLGLDGRAGDVGREANGDALGEACLSGGGRDSGLNIGDGDGASSNSSVDDSETVDGSGESTTGISTGLLGFCSSWRLSLRSLWRSLWRSSWRSISSRNVSFPRCGEDRVECGDGMLIWCGDDHIGCGDDHGDIGIRVSIGCGDDRVRCGDDHIWCGDNHVGCGDNHPRCGDGMPSRCADDLIHHVTESAGPLRFSVKTPSVCQRSSGDTRQDICIYESPVSKDPRYPLSWSDSTDVICHNLVTVSIVVNGLGETIVLLPVVKKVINQKRCKRPAESDLDVASVVRELLDDLVDCAAEGKRYCDKGVTKKGAASQPNRSNTRVTTENSAGSQEFLRDRISGVLGTVTSSPTKIATNIRGFLANRLSASISDAGL</sequence>
<proteinExistence type="predicted"/>
<feature type="compositionally biased region" description="Polar residues" evidence="1">
    <location>
        <begin position="317"/>
        <end position="333"/>
    </location>
</feature>
<accession>A0A8S9XF93</accession>
<evidence type="ECO:0000256" key="1">
    <source>
        <dbReference type="SAM" id="MobiDB-lite"/>
    </source>
</evidence>
<gene>
    <name evidence="2" type="ORF">GE061_016104</name>
</gene>
<feature type="region of interest" description="Disordered" evidence="1">
    <location>
        <begin position="39"/>
        <end position="65"/>
    </location>
</feature>
<protein>
    <submittedName>
        <fullName evidence="2">Uncharacterized protein</fullName>
    </submittedName>
</protein>
<feature type="region of interest" description="Disordered" evidence="1">
    <location>
        <begin position="311"/>
        <end position="333"/>
    </location>
</feature>
<name>A0A8S9XF93_APOLU</name>
<keyword evidence="3" id="KW-1185">Reference proteome</keyword>
<dbReference type="EMBL" id="WIXP02000007">
    <property type="protein sequence ID" value="KAF6207657.1"/>
    <property type="molecule type" value="Genomic_DNA"/>
</dbReference>
<evidence type="ECO:0000313" key="2">
    <source>
        <dbReference type="EMBL" id="KAF6207657.1"/>
    </source>
</evidence>
<dbReference type="AlphaFoldDB" id="A0A8S9XF93"/>
<evidence type="ECO:0000313" key="3">
    <source>
        <dbReference type="Proteomes" id="UP000466442"/>
    </source>
</evidence>
<organism evidence="2 3">
    <name type="scientific">Apolygus lucorum</name>
    <name type="common">Small green plant bug</name>
    <name type="synonym">Lygocoris lucorum</name>
    <dbReference type="NCBI Taxonomy" id="248454"/>
    <lineage>
        <taxon>Eukaryota</taxon>
        <taxon>Metazoa</taxon>
        <taxon>Ecdysozoa</taxon>
        <taxon>Arthropoda</taxon>
        <taxon>Hexapoda</taxon>
        <taxon>Insecta</taxon>
        <taxon>Pterygota</taxon>
        <taxon>Neoptera</taxon>
        <taxon>Paraneoptera</taxon>
        <taxon>Hemiptera</taxon>
        <taxon>Heteroptera</taxon>
        <taxon>Panheteroptera</taxon>
        <taxon>Cimicomorpha</taxon>
        <taxon>Miridae</taxon>
        <taxon>Mirini</taxon>
        <taxon>Apolygus</taxon>
    </lineage>
</organism>
<dbReference type="Proteomes" id="UP000466442">
    <property type="component" value="Unassembled WGS sequence"/>
</dbReference>
<reference evidence="2" key="1">
    <citation type="journal article" date="2021" name="Mol. Ecol. Resour.">
        <title>Apolygus lucorum genome provides insights into omnivorousness and mesophyll feeding.</title>
        <authorList>
            <person name="Liu Y."/>
            <person name="Liu H."/>
            <person name="Wang H."/>
            <person name="Huang T."/>
            <person name="Liu B."/>
            <person name="Yang B."/>
            <person name="Yin L."/>
            <person name="Li B."/>
            <person name="Zhang Y."/>
            <person name="Zhang S."/>
            <person name="Jiang F."/>
            <person name="Zhang X."/>
            <person name="Ren Y."/>
            <person name="Wang B."/>
            <person name="Wang S."/>
            <person name="Lu Y."/>
            <person name="Wu K."/>
            <person name="Fan W."/>
            <person name="Wang G."/>
        </authorList>
    </citation>
    <scope>NUCLEOTIDE SEQUENCE</scope>
    <source>
        <strain evidence="2">12Hb</strain>
    </source>
</reference>
<comment type="caution">
    <text evidence="2">The sequence shown here is derived from an EMBL/GenBank/DDBJ whole genome shotgun (WGS) entry which is preliminary data.</text>
</comment>